<proteinExistence type="predicted"/>
<evidence type="ECO:0000256" key="1">
    <source>
        <dbReference type="SAM" id="Phobius"/>
    </source>
</evidence>
<sequence>MKMRVWRAVLLFCCQWLIMSGVDCHEYDNYDDSGRGEYSDESNHCRHDYFDEIYLKYSTMNVSYIVMRMPQDQESNRIICGTCFPESSKDNNLDYSVSTEAKTINIKLMKRAYNPRNRSIVEEINVQYMTVSSDEMDEKEEYMYALNFRTNTLLRKRVGSDTNLSVETMRYWPTSGISCLFRGLAITPTVDGRGYYDWYDYYRYSSYSQKEYSGEQECLFSTILLNKGPLFSVSITAIVLLSVLVLTM</sequence>
<accession>A0A9C7C7K8</accession>
<dbReference type="EMBL" id="LC738871">
    <property type="protein sequence ID" value="BDT62009.1"/>
    <property type="molecule type" value="Genomic_DNA"/>
</dbReference>
<keyword evidence="1" id="KW-1133">Transmembrane helix</keyword>
<keyword evidence="1" id="KW-0472">Membrane</keyword>
<protein>
    <submittedName>
        <fullName evidence="2">Uncharacterized protein</fullName>
    </submittedName>
</protein>
<name>A0A9C7C7K8_9VIRU</name>
<keyword evidence="1" id="KW-0812">Transmembrane</keyword>
<feature type="transmembrane region" description="Helical" evidence="1">
    <location>
        <begin position="228"/>
        <end position="247"/>
    </location>
</feature>
<reference evidence="2" key="1">
    <citation type="submission" date="2022-10" db="EMBL/GenBank/DDBJ databases">
        <title>Genome sequences of endogenous nimaviruses in decapod crustaceans.</title>
        <authorList>
            <person name="Kawato S."/>
            <person name="Nozaki R."/>
            <person name="Kondo H."/>
            <person name="Hirono I."/>
        </authorList>
    </citation>
    <scope>NUCLEOTIDE SEQUENCE</scope>
    <source>
        <strain evidence="2">Mikawa2016</strain>
    </source>
</reference>
<evidence type="ECO:0000313" key="2">
    <source>
        <dbReference type="EMBL" id="BDT62009.1"/>
    </source>
</evidence>
<organism evidence="2">
    <name type="scientific">Penaeus monodon majanivirus B</name>
    <dbReference type="NCBI Taxonomy" id="2984272"/>
    <lineage>
        <taxon>Viruses</taxon>
        <taxon>Viruses incertae sedis</taxon>
        <taxon>Naldaviricetes</taxon>
        <taxon>Nimaviridae</taxon>
    </lineage>
</organism>